<feature type="region of interest" description="Disordered" evidence="1">
    <location>
        <begin position="353"/>
        <end position="378"/>
    </location>
</feature>
<reference evidence="2 3" key="1">
    <citation type="submission" date="2019-01" db="EMBL/GenBank/DDBJ databases">
        <title>Sequencing of cultivated peanut Arachis hypogaea provides insights into genome evolution and oil improvement.</title>
        <authorList>
            <person name="Chen X."/>
        </authorList>
    </citation>
    <scope>NUCLEOTIDE SEQUENCE [LARGE SCALE GENOMIC DNA]</scope>
    <source>
        <strain evidence="3">cv. Fuhuasheng</strain>
        <tissue evidence="2">Leaves</tissue>
    </source>
</reference>
<organism evidence="2 3">
    <name type="scientific">Arachis hypogaea</name>
    <name type="common">Peanut</name>
    <dbReference type="NCBI Taxonomy" id="3818"/>
    <lineage>
        <taxon>Eukaryota</taxon>
        <taxon>Viridiplantae</taxon>
        <taxon>Streptophyta</taxon>
        <taxon>Embryophyta</taxon>
        <taxon>Tracheophyta</taxon>
        <taxon>Spermatophyta</taxon>
        <taxon>Magnoliopsida</taxon>
        <taxon>eudicotyledons</taxon>
        <taxon>Gunneridae</taxon>
        <taxon>Pentapetalae</taxon>
        <taxon>rosids</taxon>
        <taxon>fabids</taxon>
        <taxon>Fabales</taxon>
        <taxon>Fabaceae</taxon>
        <taxon>Papilionoideae</taxon>
        <taxon>50 kb inversion clade</taxon>
        <taxon>dalbergioids sensu lato</taxon>
        <taxon>Dalbergieae</taxon>
        <taxon>Pterocarpus clade</taxon>
        <taxon>Arachis</taxon>
    </lineage>
</organism>
<evidence type="ECO:0000256" key="1">
    <source>
        <dbReference type="SAM" id="MobiDB-lite"/>
    </source>
</evidence>
<accession>A0A445EQH3</accession>
<dbReference type="AlphaFoldDB" id="A0A445EQH3"/>
<dbReference type="Proteomes" id="UP000289738">
    <property type="component" value="Chromosome A01"/>
</dbReference>
<feature type="compositionally biased region" description="Basic and acidic residues" evidence="1">
    <location>
        <begin position="368"/>
        <end position="378"/>
    </location>
</feature>
<evidence type="ECO:0000313" key="3">
    <source>
        <dbReference type="Proteomes" id="UP000289738"/>
    </source>
</evidence>
<evidence type="ECO:0000313" key="2">
    <source>
        <dbReference type="EMBL" id="RYR77647.1"/>
    </source>
</evidence>
<sequence>MIEASPFSSLEHARSFARDLWFNKLPIQSWLDTFSAHMNLCDAITIARGILGRDCFNSQQSTAKNLASGLSLEKTQDVSEETGEVVQDSILEEDVAPDSSDEVYLLHVRLSDLPTSWSPFSHCPIPDGFSLTFTPVIPLQTRSLKWEVMRLQLRRERTAQFRRPVVVVTPHPRLYAPFARLEPNHCSALRASMNDVQNLEPDAEEVDPEVDEVDSFDQHVDTLLAAQGAQKRKGRKTIEFWDVKTIESDGTIKQVKLSVKEAMKPPNRRKIILRFNNALQPVGDEAEDSRGIIKGTIFKMLERAWKETRNRLYHHCCDPELSLAAYIENRPDGITADHWKRISVRKMPRIDQSIFTPTPVDQKAWQGSDKKSRNDKGG</sequence>
<gene>
    <name evidence="2" type="ORF">Ahy_A01g002195</name>
</gene>
<proteinExistence type="predicted"/>
<name>A0A445EQH3_ARAHY</name>
<keyword evidence="3" id="KW-1185">Reference proteome</keyword>
<protein>
    <submittedName>
        <fullName evidence="2">Uncharacterized protein</fullName>
    </submittedName>
</protein>
<dbReference type="EMBL" id="SDMP01000001">
    <property type="protein sequence ID" value="RYR77647.1"/>
    <property type="molecule type" value="Genomic_DNA"/>
</dbReference>
<comment type="caution">
    <text evidence="2">The sequence shown here is derived from an EMBL/GenBank/DDBJ whole genome shotgun (WGS) entry which is preliminary data.</text>
</comment>